<accession>A0A9P7GAS9</accession>
<proteinExistence type="predicted"/>
<feature type="compositionally biased region" description="Polar residues" evidence="1">
    <location>
        <begin position="664"/>
        <end position="678"/>
    </location>
</feature>
<dbReference type="OrthoDB" id="276151at2759"/>
<name>A0A9P7GAS9_9AGAR</name>
<reference evidence="2" key="2">
    <citation type="submission" date="2021-10" db="EMBL/GenBank/DDBJ databases">
        <title>Phylogenomics reveals ancestral predisposition of the termite-cultivated fungus Termitomyces towards a domesticated lifestyle.</title>
        <authorList>
            <person name="Auxier B."/>
            <person name="Grum-Grzhimaylo A."/>
            <person name="Cardenas M.E."/>
            <person name="Lodge J.D."/>
            <person name="Laessoe T."/>
            <person name="Pedersen O."/>
            <person name="Smith M.E."/>
            <person name="Kuyper T.W."/>
            <person name="Franco-Molano E.A."/>
            <person name="Baroni T.J."/>
            <person name="Aanen D.K."/>
        </authorList>
    </citation>
    <scope>NUCLEOTIDE SEQUENCE</scope>
    <source>
        <strain evidence="2">AP01</strain>
        <tissue evidence="2">Mycelium</tissue>
    </source>
</reference>
<dbReference type="AlphaFoldDB" id="A0A9P7GAS9"/>
<feature type="region of interest" description="Disordered" evidence="1">
    <location>
        <begin position="657"/>
        <end position="678"/>
    </location>
</feature>
<dbReference type="EMBL" id="JABCKV010000021">
    <property type="protein sequence ID" value="KAG5646401.1"/>
    <property type="molecule type" value="Genomic_DNA"/>
</dbReference>
<evidence type="ECO:0000256" key="1">
    <source>
        <dbReference type="SAM" id="MobiDB-lite"/>
    </source>
</evidence>
<protein>
    <submittedName>
        <fullName evidence="2">Uncharacterized protein</fullName>
    </submittedName>
</protein>
<dbReference type="Proteomes" id="UP000775547">
    <property type="component" value="Unassembled WGS sequence"/>
</dbReference>
<gene>
    <name evidence="2" type="ORF">DXG03_003451</name>
</gene>
<feature type="region of interest" description="Disordered" evidence="1">
    <location>
        <begin position="497"/>
        <end position="526"/>
    </location>
</feature>
<reference evidence="2" key="1">
    <citation type="submission" date="2020-07" db="EMBL/GenBank/DDBJ databases">
        <authorList>
            <person name="Nieuwenhuis M."/>
            <person name="Van De Peppel L.J.J."/>
        </authorList>
    </citation>
    <scope>NUCLEOTIDE SEQUENCE</scope>
    <source>
        <strain evidence="2">AP01</strain>
        <tissue evidence="2">Mycelium</tissue>
    </source>
</reference>
<organism evidence="2 3">
    <name type="scientific">Asterophora parasitica</name>
    <dbReference type="NCBI Taxonomy" id="117018"/>
    <lineage>
        <taxon>Eukaryota</taxon>
        <taxon>Fungi</taxon>
        <taxon>Dikarya</taxon>
        <taxon>Basidiomycota</taxon>
        <taxon>Agaricomycotina</taxon>
        <taxon>Agaricomycetes</taxon>
        <taxon>Agaricomycetidae</taxon>
        <taxon>Agaricales</taxon>
        <taxon>Tricholomatineae</taxon>
        <taxon>Lyophyllaceae</taxon>
        <taxon>Asterophora</taxon>
    </lineage>
</organism>
<keyword evidence="3" id="KW-1185">Reference proteome</keyword>
<comment type="caution">
    <text evidence="2">The sequence shown here is derived from an EMBL/GenBank/DDBJ whole genome shotgun (WGS) entry which is preliminary data.</text>
</comment>
<evidence type="ECO:0000313" key="2">
    <source>
        <dbReference type="EMBL" id="KAG5646401.1"/>
    </source>
</evidence>
<sequence>MPYALVAPAFQSVARPSSQRILAAATRLSSTLTLSPDLSDATQTPEASTSAPQDFLRYRKFHELKDSLTRGGSPSRVWSYYTDLLNVMGYDQLPLQVHQSVLRKCTPPSAQLRVSAARRIVAENVPSIPHIHEGRFQTVIRNIRAIDQQPALEDYHFILEQFAAVGHHVGAMQVYKEITKTTGITPRTKTFGLCLQAIAHRLTLPIEQELLPQRTTQTHLMMSELISDMQSLQVPFTSAILDLTIRILKETVDVDAFEKLMTWGYGIDLSNPDRLPLHPTQPTLKAALGIAETPLPGLSVPQPFSTAALNTTIDILGRFGNVSKLVQAFEVLTQPLPRANEHLFSSFDDDDDFGVADNPKTHGRLPPHAIPNTTTYNMLIRHLCRAGHATLARHYLLQAMKLDRTTDSILRYNVYNYPLRRVFAPHFAINRGTLLPVFGHSNRDKDVALMRWLSSKIPSILKRKKGSLQFFTTFKENMEKKAERRAALFAAHPNAAPNSAFRRRPASAPSNERLPSLLERKPVPKPNTSSVFEVDVENSAPPSPPAPIKRLDIDLHLRVLQRDIEEIEAFQERLRAVLGRNTQRVKERLGRRVWAGKDVYMADEGQRRKVTRQEWQRVVGFKPKTVVDARSKTGTARVDTPSSLSTYFHSNQVAAKAGQGGAASQTVPKHFTSTLKRR</sequence>
<evidence type="ECO:0000313" key="3">
    <source>
        <dbReference type="Proteomes" id="UP000775547"/>
    </source>
</evidence>